<organism evidence="9 10">
    <name type="scientific">Paraburkholderia sabiae</name>
    <dbReference type="NCBI Taxonomy" id="273251"/>
    <lineage>
        <taxon>Bacteria</taxon>
        <taxon>Pseudomonadati</taxon>
        <taxon>Pseudomonadota</taxon>
        <taxon>Betaproteobacteria</taxon>
        <taxon>Burkholderiales</taxon>
        <taxon>Burkholderiaceae</taxon>
        <taxon>Paraburkholderia</taxon>
    </lineage>
</organism>
<evidence type="ECO:0000256" key="2">
    <source>
        <dbReference type="ARBA" id="ARBA00008974"/>
    </source>
</evidence>
<feature type="transmembrane region" description="Helical" evidence="8">
    <location>
        <begin position="44"/>
        <end position="64"/>
    </location>
</feature>
<dbReference type="PIRSF" id="PIRSF002744">
    <property type="entry name" value="Pur-cyt_permease"/>
    <property type="match status" value="1"/>
</dbReference>
<comment type="caution">
    <text evidence="9">The sequence shown here is derived from an EMBL/GenBank/DDBJ whole genome shotgun (WGS) entry which is preliminary data.</text>
</comment>
<gene>
    <name evidence="9" type="ORF">V4C55_29630</name>
</gene>
<dbReference type="Proteomes" id="UP001494588">
    <property type="component" value="Unassembled WGS sequence"/>
</dbReference>
<keyword evidence="10" id="KW-1185">Reference proteome</keyword>
<dbReference type="PANTHER" id="PTHR31806:SF1">
    <property type="entry name" value="PURINE-CYTOSINE PERMEASE FCY2-RELATED"/>
    <property type="match status" value="1"/>
</dbReference>
<feature type="transmembrane region" description="Helical" evidence="8">
    <location>
        <begin position="243"/>
        <end position="268"/>
    </location>
</feature>
<keyword evidence="6 7" id="KW-0472">Membrane</keyword>
<evidence type="ECO:0000256" key="4">
    <source>
        <dbReference type="ARBA" id="ARBA00022692"/>
    </source>
</evidence>
<dbReference type="PANTHER" id="PTHR31806">
    <property type="entry name" value="PURINE-CYTOSINE PERMEASE FCY2-RELATED"/>
    <property type="match status" value="1"/>
</dbReference>
<comment type="similarity">
    <text evidence="2 7">Belongs to the purine-cytosine permease (2.A.39) family.</text>
</comment>
<protein>
    <submittedName>
        <fullName evidence="9">Cytosine permease</fullName>
    </submittedName>
</protein>
<evidence type="ECO:0000256" key="5">
    <source>
        <dbReference type="ARBA" id="ARBA00022989"/>
    </source>
</evidence>
<keyword evidence="4 8" id="KW-0812">Transmembrane</keyword>
<feature type="transmembrane region" description="Helical" evidence="8">
    <location>
        <begin position="112"/>
        <end position="132"/>
    </location>
</feature>
<dbReference type="Pfam" id="PF02133">
    <property type="entry name" value="Transp_cyt_pur"/>
    <property type="match status" value="1"/>
</dbReference>
<evidence type="ECO:0000256" key="3">
    <source>
        <dbReference type="ARBA" id="ARBA00022448"/>
    </source>
</evidence>
<feature type="transmembrane region" description="Helical" evidence="8">
    <location>
        <begin position="70"/>
        <end position="91"/>
    </location>
</feature>
<evidence type="ECO:0000313" key="9">
    <source>
        <dbReference type="EMBL" id="MEM5289891.1"/>
    </source>
</evidence>
<dbReference type="EMBL" id="JAZHGC010000030">
    <property type="protein sequence ID" value="MEM5289891.1"/>
    <property type="molecule type" value="Genomic_DNA"/>
</dbReference>
<accession>A0ABU9QK84</accession>
<dbReference type="InterPro" id="IPR001248">
    <property type="entry name" value="Pur-cyt_permease"/>
</dbReference>
<evidence type="ECO:0000256" key="8">
    <source>
        <dbReference type="SAM" id="Phobius"/>
    </source>
</evidence>
<evidence type="ECO:0000256" key="6">
    <source>
        <dbReference type="ARBA" id="ARBA00023136"/>
    </source>
</evidence>
<dbReference type="RefSeq" id="WP_201658376.1">
    <property type="nucleotide sequence ID" value="NZ_CAJHCS010000030.1"/>
</dbReference>
<name>A0ABU9QK84_9BURK</name>
<proteinExistence type="inferred from homology"/>
<feature type="transmembrane region" description="Helical" evidence="8">
    <location>
        <begin position="182"/>
        <end position="202"/>
    </location>
</feature>
<feature type="transmembrane region" description="Helical" evidence="8">
    <location>
        <begin position="408"/>
        <end position="433"/>
    </location>
</feature>
<feature type="transmembrane region" description="Helical" evidence="8">
    <location>
        <begin position="333"/>
        <end position="353"/>
    </location>
</feature>
<reference evidence="9 10" key="1">
    <citation type="submission" date="2024-01" db="EMBL/GenBank/DDBJ databases">
        <title>The diversity of rhizobia nodulating Mimosa spp. in eleven states of Brazil covering several biomes is determined by host plant, location, and edaphic factors.</title>
        <authorList>
            <person name="Rouws L."/>
            <person name="Barauna A."/>
            <person name="Beukes C."/>
            <person name="De Faria S.M."/>
            <person name="Gross E."/>
            <person name="Dos Reis Junior F.B."/>
            <person name="Simon M."/>
            <person name="Maluk M."/>
            <person name="Odee D.W."/>
            <person name="Kenicer G."/>
            <person name="Young J.P.W."/>
            <person name="Reis V.M."/>
            <person name="Zilli J."/>
            <person name="James E.K."/>
        </authorList>
    </citation>
    <scope>NUCLEOTIDE SEQUENCE [LARGE SCALE GENOMIC DNA]</scope>
    <source>
        <strain evidence="9 10">JPY77</strain>
    </source>
</reference>
<feature type="transmembrane region" description="Helical" evidence="8">
    <location>
        <begin position="208"/>
        <end position="231"/>
    </location>
</feature>
<feature type="transmembrane region" description="Helical" evidence="8">
    <location>
        <begin position="445"/>
        <end position="461"/>
    </location>
</feature>
<evidence type="ECO:0000256" key="1">
    <source>
        <dbReference type="ARBA" id="ARBA00004141"/>
    </source>
</evidence>
<evidence type="ECO:0000256" key="7">
    <source>
        <dbReference type="PIRNR" id="PIRNR002744"/>
    </source>
</evidence>
<feature type="transmembrane region" description="Helical" evidence="8">
    <location>
        <begin position="288"/>
        <end position="321"/>
    </location>
</feature>
<sequence length="505" mass="54411">MDEATENIQMKGVPVSQSSVIESRSFDFIPEQERHGNVMNQVQLWFMMNATLITLFTGAVGPLYKLDLPWTLAAIVIGTVFGTLFQAFHGAQGPRMGLPQMIQSRVQFGSRGAIIPLLAAMLCNFGFAVFFIQTGAQSFVDVTRISHPSLVQIAFGITAMAIATIGYRLVLRFEKFASYATLINLVLLTIAASVVLPIRSMLSQHHFALVPFLAQFGAAATYQIAIAPIVSDYTRYLPTRTRGSAVSAAVFCGTSVSAIWLESLGAALSVAFPNTDVIASIRHLGDSFGFGLGVATMIVAAVSCLITCAITLYSGTVALLSAAEAFRPLKSTVSLRAFTIVCGGALAIAAVLLMPPNILDSFSAFLSILGYFLIPWTAVNLTDYYFVRRGIYSISDIMQSNGGMYGRWNEAGIISYAFGFLAMIPFFSTSLYTGPFAILLDKADIAFSVGLFISATIYVALMRNFDREVEFARVSSSALNTINDPAIHGINASSEKLTDAVTPYV</sequence>
<comment type="subcellular location">
    <subcellularLocation>
        <location evidence="1">Membrane</location>
        <topology evidence="1">Multi-pass membrane protein</topology>
    </subcellularLocation>
</comment>
<dbReference type="Gene3D" id="1.10.4160.10">
    <property type="entry name" value="Hydantoin permease"/>
    <property type="match status" value="1"/>
</dbReference>
<dbReference type="InterPro" id="IPR026030">
    <property type="entry name" value="Pur-cyt_permease_Fcy2/21/22"/>
</dbReference>
<keyword evidence="5 8" id="KW-1133">Transmembrane helix</keyword>
<feature type="transmembrane region" description="Helical" evidence="8">
    <location>
        <begin position="365"/>
        <end position="387"/>
    </location>
</feature>
<keyword evidence="3 7" id="KW-0813">Transport</keyword>
<evidence type="ECO:0000313" key="10">
    <source>
        <dbReference type="Proteomes" id="UP001494588"/>
    </source>
</evidence>
<feature type="transmembrane region" description="Helical" evidence="8">
    <location>
        <begin position="152"/>
        <end position="170"/>
    </location>
</feature>